<feature type="transmembrane region" description="Helical" evidence="8">
    <location>
        <begin position="101"/>
        <end position="118"/>
    </location>
</feature>
<evidence type="ECO:0000256" key="2">
    <source>
        <dbReference type="ARBA" id="ARBA00022692"/>
    </source>
</evidence>
<dbReference type="CDD" id="cd03263">
    <property type="entry name" value="ABC_subfamily_A"/>
    <property type="match status" value="1"/>
</dbReference>
<dbReference type="STRING" id="9402.L5L6M7"/>
<keyword evidence="6 8" id="KW-0472">Membrane</keyword>
<reference evidence="11" key="1">
    <citation type="journal article" date="2013" name="Science">
        <title>Comparative analysis of bat genomes provides insight into the evolution of flight and immunity.</title>
        <authorList>
            <person name="Zhang G."/>
            <person name="Cowled C."/>
            <person name="Shi Z."/>
            <person name="Huang Z."/>
            <person name="Bishop-Lilly K.A."/>
            <person name="Fang X."/>
            <person name="Wynne J.W."/>
            <person name="Xiong Z."/>
            <person name="Baker M.L."/>
            <person name="Zhao W."/>
            <person name="Tachedjian M."/>
            <person name="Zhu Y."/>
            <person name="Zhou P."/>
            <person name="Jiang X."/>
            <person name="Ng J."/>
            <person name="Yang L."/>
            <person name="Wu L."/>
            <person name="Xiao J."/>
            <person name="Feng Y."/>
            <person name="Chen Y."/>
            <person name="Sun X."/>
            <person name="Zhang Y."/>
            <person name="Marsh G.A."/>
            <person name="Crameri G."/>
            <person name="Broder C.C."/>
            <person name="Frey K.G."/>
            <person name="Wang L.F."/>
            <person name="Wang J."/>
        </authorList>
    </citation>
    <scope>NUCLEOTIDE SEQUENCE [LARGE SCALE GENOMIC DNA]</scope>
</reference>
<accession>L5L6M7</accession>
<dbReference type="GO" id="GO:0016020">
    <property type="term" value="C:membrane"/>
    <property type="evidence" value="ECO:0007669"/>
    <property type="project" value="UniProtKB-SubCell"/>
</dbReference>
<dbReference type="InterPro" id="IPR026082">
    <property type="entry name" value="ABCA"/>
</dbReference>
<dbReference type="PROSITE" id="PS50893">
    <property type="entry name" value="ABC_TRANSPORTER_2"/>
    <property type="match status" value="1"/>
</dbReference>
<dbReference type="EMBL" id="KB030265">
    <property type="protein sequence ID" value="ELK19297.1"/>
    <property type="molecule type" value="Genomic_DNA"/>
</dbReference>
<keyword evidence="3" id="KW-0547">Nucleotide-binding</keyword>
<gene>
    <name evidence="10" type="ORF">PAL_GLEAN10005921</name>
</gene>
<dbReference type="FunFam" id="3.40.50.300:FF:001235">
    <property type="entry name" value="ATP binding cassette subfamily A member 7"/>
    <property type="match status" value="1"/>
</dbReference>
<dbReference type="Pfam" id="PF23321">
    <property type="entry name" value="R1_ABCA1"/>
    <property type="match status" value="1"/>
</dbReference>
<dbReference type="InterPro" id="IPR027417">
    <property type="entry name" value="P-loop_NTPase"/>
</dbReference>
<dbReference type="AlphaFoldDB" id="L5L6M7"/>
<dbReference type="GO" id="GO:0140359">
    <property type="term" value="F:ABC-type transporter activity"/>
    <property type="evidence" value="ECO:0007669"/>
    <property type="project" value="InterPro"/>
</dbReference>
<comment type="subcellular location">
    <subcellularLocation>
        <location evidence="1">Membrane</location>
        <topology evidence="1">Multi-pass membrane protein</topology>
    </subcellularLocation>
</comment>
<keyword evidence="11" id="KW-1185">Reference proteome</keyword>
<dbReference type="Pfam" id="PF12698">
    <property type="entry name" value="ABC2_membrane_3"/>
    <property type="match status" value="1"/>
</dbReference>
<evidence type="ECO:0000256" key="1">
    <source>
        <dbReference type="ARBA" id="ARBA00004141"/>
    </source>
</evidence>
<dbReference type="SUPFAM" id="SSF52540">
    <property type="entry name" value="P-loop containing nucleoside triphosphate hydrolases"/>
    <property type="match status" value="1"/>
</dbReference>
<dbReference type="Proteomes" id="UP000010552">
    <property type="component" value="Unassembled WGS sequence"/>
</dbReference>
<dbReference type="GO" id="GO:0033344">
    <property type="term" value="P:cholesterol efflux"/>
    <property type="evidence" value="ECO:0007669"/>
    <property type="project" value="TreeGrafter"/>
</dbReference>
<dbReference type="InterPro" id="IPR056264">
    <property type="entry name" value="R2_ABCA1-4-like"/>
</dbReference>
<feature type="domain" description="ABC transporter" evidence="9">
    <location>
        <begin position="160"/>
        <end position="392"/>
    </location>
</feature>
<feature type="compositionally biased region" description="Basic and acidic residues" evidence="7">
    <location>
        <begin position="470"/>
        <end position="482"/>
    </location>
</feature>
<dbReference type="InterPro" id="IPR013525">
    <property type="entry name" value="ABC2_TM"/>
</dbReference>
<feature type="transmembrane region" description="Helical" evidence="8">
    <location>
        <begin position="12"/>
        <end position="38"/>
    </location>
</feature>
<dbReference type="PANTHER" id="PTHR19229">
    <property type="entry name" value="ATP-BINDING CASSETTE TRANSPORTER SUBFAMILY A ABCA"/>
    <property type="match status" value="1"/>
</dbReference>
<name>L5L6M7_PTEAL</name>
<evidence type="ECO:0000313" key="11">
    <source>
        <dbReference type="Proteomes" id="UP000010552"/>
    </source>
</evidence>
<evidence type="ECO:0000256" key="3">
    <source>
        <dbReference type="ARBA" id="ARBA00022741"/>
    </source>
</evidence>
<dbReference type="GO" id="GO:0090556">
    <property type="term" value="F:phosphatidylserine floppase activity"/>
    <property type="evidence" value="ECO:0007669"/>
    <property type="project" value="TreeGrafter"/>
</dbReference>
<dbReference type="PANTHER" id="PTHR19229:SF49">
    <property type="entry name" value="PHOSPHOLIPID-TRANSPORTING ATPASE ABCA7"/>
    <property type="match status" value="1"/>
</dbReference>
<dbReference type="InterPro" id="IPR003439">
    <property type="entry name" value="ABC_transporter-like_ATP-bd"/>
</dbReference>
<feature type="region of interest" description="Disordered" evidence="7">
    <location>
        <begin position="470"/>
        <end position="510"/>
    </location>
</feature>
<evidence type="ECO:0000313" key="10">
    <source>
        <dbReference type="EMBL" id="ELK19297.1"/>
    </source>
</evidence>
<keyword evidence="4 10" id="KW-0067">ATP-binding</keyword>
<dbReference type="GO" id="GO:0016887">
    <property type="term" value="F:ATP hydrolysis activity"/>
    <property type="evidence" value="ECO:0007669"/>
    <property type="project" value="InterPro"/>
</dbReference>
<dbReference type="GO" id="GO:0034188">
    <property type="term" value="F:apolipoprotein A-I receptor activity"/>
    <property type="evidence" value="ECO:0007669"/>
    <property type="project" value="TreeGrafter"/>
</dbReference>
<evidence type="ECO:0000256" key="5">
    <source>
        <dbReference type="ARBA" id="ARBA00022989"/>
    </source>
</evidence>
<evidence type="ECO:0000256" key="8">
    <source>
        <dbReference type="SAM" id="Phobius"/>
    </source>
</evidence>
<evidence type="ECO:0000256" key="4">
    <source>
        <dbReference type="ARBA" id="ARBA00022840"/>
    </source>
</evidence>
<proteinExistence type="predicted"/>
<protein>
    <submittedName>
        <fullName evidence="10">ATP-binding cassette sub-family A member 7</fullName>
    </submittedName>
</protein>
<evidence type="ECO:0000256" key="7">
    <source>
        <dbReference type="SAM" id="MobiDB-lite"/>
    </source>
</evidence>
<dbReference type="GO" id="GO:0090554">
    <property type="term" value="F:phosphatidylcholine floppase activity"/>
    <property type="evidence" value="ECO:0007669"/>
    <property type="project" value="TreeGrafter"/>
</dbReference>
<dbReference type="Pfam" id="PF00005">
    <property type="entry name" value="ABC_tran"/>
    <property type="match status" value="1"/>
</dbReference>
<sequence length="510" mass="55383">MYPASFFFSVPSTAYVVLTCINLFIGINCSMATFVLELFSDQKLQKVSRILKRVFLIFPHFCLGRGLIDIVRNQAMADAFERFGDGQFQSPLRWEVVGKNLLAMAVQGPLFLLFTLLLQHRARLLPLPKLKLLPSLGEEDEDVARERERMVRGATQGDVLVLRDLTKVYPGQKTPAVDRLCLGIPPGECFGLLGVNGAGKTSTFRMVTGDTLPSAGEAMLAGHSVTQEPAAAHRRMGYCPQSDAIFELLTGREHLELFARLCGVPEAKVAQTATLGLAHLGLSQYADWPAGTYSGGNKRKLATALALVGDPAVVFLDEPTTGMDPSARRFLWNSLLAVVREGRSVVLTSHSMEECEALCTRLAIMVNGRFRCLGSVQHLKGRFGAGHTLTLRVPAARSESAAAFVAAAFPGAELREAHGGRLRFQLPPGEACSLARVFGELATRGAEHGVEDFSVSQTTLEEVFLYFSEDQGKDDDQREARAGADPGPGSRSAKLVTGFPDDPSMRETVL</sequence>
<keyword evidence="5 8" id="KW-1133">Transmembrane helix</keyword>
<dbReference type="Gene3D" id="3.40.50.300">
    <property type="entry name" value="P-loop containing nucleotide triphosphate hydrolases"/>
    <property type="match status" value="1"/>
</dbReference>
<evidence type="ECO:0000259" key="9">
    <source>
        <dbReference type="PROSITE" id="PS50893"/>
    </source>
</evidence>
<dbReference type="GO" id="GO:0005524">
    <property type="term" value="F:ATP binding"/>
    <property type="evidence" value="ECO:0007669"/>
    <property type="project" value="UniProtKB-KW"/>
</dbReference>
<keyword evidence="2 8" id="KW-0812">Transmembrane</keyword>
<dbReference type="InterPro" id="IPR003593">
    <property type="entry name" value="AAA+_ATPase"/>
</dbReference>
<dbReference type="InParanoid" id="L5L6M7"/>
<dbReference type="GO" id="GO:0033700">
    <property type="term" value="P:phospholipid efflux"/>
    <property type="evidence" value="ECO:0007669"/>
    <property type="project" value="TreeGrafter"/>
</dbReference>
<dbReference type="SMART" id="SM00382">
    <property type="entry name" value="AAA"/>
    <property type="match status" value="1"/>
</dbReference>
<organism evidence="10 11">
    <name type="scientific">Pteropus alecto</name>
    <name type="common">Black flying fox</name>
    <dbReference type="NCBI Taxonomy" id="9402"/>
    <lineage>
        <taxon>Eukaryota</taxon>
        <taxon>Metazoa</taxon>
        <taxon>Chordata</taxon>
        <taxon>Craniata</taxon>
        <taxon>Vertebrata</taxon>
        <taxon>Euteleostomi</taxon>
        <taxon>Mammalia</taxon>
        <taxon>Eutheria</taxon>
        <taxon>Laurasiatheria</taxon>
        <taxon>Chiroptera</taxon>
        <taxon>Yinpterochiroptera</taxon>
        <taxon>Pteropodoidea</taxon>
        <taxon>Pteropodidae</taxon>
        <taxon>Pteropodinae</taxon>
        <taxon>Pteropus</taxon>
    </lineage>
</organism>
<evidence type="ECO:0000256" key="6">
    <source>
        <dbReference type="ARBA" id="ARBA00023136"/>
    </source>
</evidence>